<dbReference type="AlphaFoldDB" id="A0A7C3SL73"/>
<accession>A0A7C3SL73</accession>
<protein>
    <submittedName>
        <fullName evidence="1">Uncharacterized protein</fullName>
    </submittedName>
</protein>
<proteinExistence type="predicted"/>
<comment type="caution">
    <text evidence="1">The sequence shown here is derived from an EMBL/GenBank/DDBJ whole genome shotgun (WGS) entry which is preliminary data.</text>
</comment>
<evidence type="ECO:0000313" key="1">
    <source>
        <dbReference type="EMBL" id="HGB25150.1"/>
    </source>
</evidence>
<dbReference type="EMBL" id="DTIB01000081">
    <property type="protein sequence ID" value="HGB25150.1"/>
    <property type="molecule type" value="Genomic_DNA"/>
</dbReference>
<organism evidence="1">
    <name type="scientific">Thermofilum pendens</name>
    <dbReference type="NCBI Taxonomy" id="2269"/>
    <lineage>
        <taxon>Archaea</taxon>
        <taxon>Thermoproteota</taxon>
        <taxon>Thermoprotei</taxon>
        <taxon>Thermofilales</taxon>
        <taxon>Thermofilaceae</taxon>
        <taxon>Thermofilum</taxon>
    </lineage>
</organism>
<reference evidence="1" key="1">
    <citation type="journal article" date="2020" name="mSystems">
        <title>Genome- and Community-Level Interaction Insights into Carbon Utilization and Element Cycling Functions of Hydrothermarchaeota in Hydrothermal Sediment.</title>
        <authorList>
            <person name="Zhou Z."/>
            <person name="Liu Y."/>
            <person name="Xu W."/>
            <person name="Pan J."/>
            <person name="Luo Z.H."/>
            <person name="Li M."/>
        </authorList>
    </citation>
    <scope>NUCLEOTIDE SEQUENCE [LARGE SCALE GENOMIC DNA]</scope>
    <source>
        <strain evidence="1">SpSt-8</strain>
    </source>
</reference>
<gene>
    <name evidence="1" type="ORF">ENV88_03760</name>
</gene>
<name>A0A7C3SL73_THEPE</name>
<sequence length="113" mass="11999">MASVERALLYLAVVAAVALVLASALLVTRSHLLRASCADARTFARDVEAALLARGTVTGVYRFDHPVVVNASGIYCGECLVFLAVPTANNTVFTGRQRLVIDATGNVIKLVRL</sequence>